<dbReference type="RefSeq" id="WP_159525555.1">
    <property type="nucleotide sequence ID" value="NZ_WUUU01000023.1"/>
</dbReference>
<keyword evidence="4" id="KW-1185">Reference proteome</keyword>
<evidence type="ECO:0000256" key="1">
    <source>
        <dbReference type="SAM" id="MobiDB-lite"/>
    </source>
</evidence>
<dbReference type="EMBL" id="WUUU01000023">
    <property type="protein sequence ID" value="MXR19991.1"/>
    <property type="molecule type" value="Genomic_DNA"/>
</dbReference>
<dbReference type="OrthoDB" id="239724at2157"/>
<dbReference type="AlphaFoldDB" id="A0A6B0SJP5"/>
<evidence type="ECO:0000313" key="4">
    <source>
        <dbReference type="Proteomes" id="UP000471521"/>
    </source>
</evidence>
<comment type="caution">
    <text evidence="3">The sequence shown here is derived from an EMBL/GenBank/DDBJ whole genome shotgun (WGS) entry which is preliminary data.</text>
</comment>
<reference evidence="3 4" key="1">
    <citation type="submission" date="2019-12" db="EMBL/GenBank/DDBJ databases">
        <title>Isolation and characterization of three novel carbon monoxide-oxidizing members of Halobacteria from salione crusts and soils.</title>
        <authorList>
            <person name="Myers M.R."/>
            <person name="King G.M."/>
        </authorList>
    </citation>
    <scope>NUCLEOTIDE SEQUENCE [LARGE SCALE GENOMIC DNA]</scope>
    <source>
        <strain evidence="3 4">PCN9</strain>
    </source>
</reference>
<evidence type="ECO:0000259" key="2">
    <source>
        <dbReference type="Pfam" id="PF23951"/>
    </source>
</evidence>
<feature type="region of interest" description="Disordered" evidence="1">
    <location>
        <begin position="271"/>
        <end position="291"/>
    </location>
</feature>
<protein>
    <recommendedName>
        <fullName evidence="2">DUF7282 domain-containing protein</fullName>
    </recommendedName>
</protein>
<feature type="domain" description="DUF7282" evidence="2">
    <location>
        <begin position="27"/>
        <end position="122"/>
    </location>
</feature>
<dbReference type="Proteomes" id="UP000471521">
    <property type="component" value="Unassembled WGS sequence"/>
</dbReference>
<dbReference type="InterPro" id="IPR055706">
    <property type="entry name" value="Slg1/2_DUF7282"/>
</dbReference>
<sequence length="319" mass="33760">MRRAVLAALLALLLVLSASPVTAHGNHVEADSQRSDDGTVVVEAVRPLSDGFLVLHRETADGDFGDPIGHVPIAVADGFQRDVAVQLDDGAWAEWPDDDTVWVVFHADADGDGEFTPGTDPATSAFGTVTGRPITLAKSDAPARVLAERSEPQRTDAAEATVSEVVLPEDGFLVLRHEDADGQVVATRALNEGEHADVTLSLDESALPDNQSSVGLYAELYTDDGDGEFATDDERVSAGDRVVSTYFLVWRVDDANATTSERIVNTAATDEDVVTPTSNEPTRTTDGTDGETESLVPGFGILHATVAALVAGMVLVRRE</sequence>
<organism evidence="3 4">
    <name type="scientific">Halobacterium bonnevillei</name>
    <dbReference type="NCBI Taxonomy" id="2692200"/>
    <lineage>
        <taxon>Archaea</taxon>
        <taxon>Methanobacteriati</taxon>
        <taxon>Methanobacteriota</taxon>
        <taxon>Stenosarchaea group</taxon>
        <taxon>Halobacteria</taxon>
        <taxon>Halobacteriales</taxon>
        <taxon>Halobacteriaceae</taxon>
        <taxon>Halobacterium</taxon>
    </lineage>
</organism>
<accession>A0A6B0SJP5</accession>
<dbReference type="Pfam" id="PF23951">
    <property type="entry name" value="DUF7282"/>
    <property type="match status" value="2"/>
</dbReference>
<evidence type="ECO:0000313" key="3">
    <source>
        <dbReference type="EMBL" id="MXR19991.1"/>
    </source>
</evidence>
<feature type="domain" description="DUF7282" evidence="2">
    <location>
        <begin position="152"/>
        <end position="235"/>
    </location>
</feature>
<name>A0A6B0SJP5_9EURY</name>
<proteinExistence type="predicted"/>
<gene>
    <name evidence="3" type="ORF">GRX66_05020</name>
</gene>